<dbReference type="GO" id="GO:0000160">
    <property type="term" value="P:phosphorelay signal transduction system"/>
    <property type="evidence" value="ECO:0007669"/>
    <property type="project" value="UniProtKB-KW"/>
</dbReference>
<evidence type="ECO:0000256" key="4">
    <source>
        <dbReference type="ARBA" id="ARBA00023163"/>
    </source>
</evidence>
<comment type="caution">
    <text evidence="9">The sequence shown here is derived from an EMBL/GenBank/DDBJ whole genome shotgun (WGS) entry which is preliminary data.</text>
</comment>
<keyword evidence="6" id="KW-0597">Phosphoprotein</keyword>
<feature type="compositionally biased region" description="Basic and acidic residues" evidence="7">
    <location>
        <begin position="182"/>
        <end position="201"/>
    </location>
</feature>
<keyword evidence="3" id="KW-0805">Transcription regulation</keyword>
<feature type="region of interest" description="Disordered" evidence="7">
    <location>
        <begin position="332"/>
        <end position="354"/>
    </location>
</feature>
<dbReference type="CDD" id="cd17584">
    <property type="entry name" value="REC_typeB_ARR-like"/>
    <property type="match status" value="1"/>
</dbReference>
<evidence type="ECO:0000256" key="2">
    <source>
        <dbReference type="ARBA" id="ARBA00023012"/>
    </source>
</evidence>
<keyword evidence="5" id="KW-0539">Nucleus</keyword>
<dbReference type="GO" id="GO:0003677">
    <property type="term" value="F:DNA binding"/>
    <property type="evidence" value="ECO:0007669"/>
    <property type="project" value="InterPro"/>
</dbReference>
<organism evidence="9 10">
    <name type="scientific">Populus deltoides</name>
    <name type="common">Eastern poplar</name>
    <name type="synonym">Eastern cottonwood</name>
    <dbReference type="NCBI Taxonomy" id="3696"/>
    <lineage>
        <taxon>Eukaryota</taxon>
        <taxon>Viridiplantae</taxon>
        <taxon>Streptophyta</taxon>
        <taxon>Embryophyta</taxon>
        <taxon>Tracheophyta</taxon>
        <taxon>Spermatophyta</taxon>
        <taxon>Magnoliopsida</taxon>
        <taxon>eudicotyledons</taxon>
        <taxon>Gunneridae</taxon>
        <taxon>Pentapetalae</taxon>
        <taxon>rosids</taxon>
        <taxon>fabids</taxon>
        <taxon>Malpighiales</taxon>
        <taxon>Salicaceae</taxon>
        <taxon>Saliceae</taxon>
        <taxon>Populus</taxon>
    </lineage>
</organism>
<evidence type="ECO:0000256" key="5">
    <source>
        <dbReference type="ARBA" id="ARBA00023242"/>
    </source>
</evidence>
<dbReference type="InterPro" id="IPR011006">
    <property type="entry name" value="CheY-like_superfamily"/>
</dbReference>
<keyword evidence="4" id="KW-0804">Transcription</keyword>
<reference evidence="9" key="1">
    <citation type="journal article" date="2021" name="J. Hered.">
        <title>Genome Assembly of Salicaceae Populus deltoides (Eastern Cottonwood) I-69 Based on Nanopore Sequencing and Hi-C Technologies.</title>
        <authorList>
            <person name="Bai S."/>
            <person name="Wu H."/>
            <person name="Zhang J."/>
            <person name="Pan Z."/>
            <person name="Zhao W."/>
            <person name="Li Z."/>
            <person name="Tong C."/>
        </authorList>
    </citation>
    <scope>NUCLEOTIDE SEQUENCE</scope>
    <source>
        <tissue evidence="9">Leaf</tissue>
    </source>
</reference>
<dbReference type="AlphaFoldDB" id="A0A8T2XKB0"/>
<dbReference type="SMART" id="SM00448">
    <property type="entry name" value="REC"/>
    <property type="match status" value="1"/>
</dbReference>
<evidence type="ECO:0000256" key="7">
    <source>
        <dbReference type="SAM" id="MobiDB-lite"/>
    </source>
</evidence>
<evidence type="ECO:0000256" key="6">
    <source>
        <dbReference type="PROSITE-ProRule" id="PRU00169"/>
    </source>
</evidence>
<dbReference type="InterPro" id="IPR045279">
    <property type="entry name" value="ARR-like"/>
</dbReference>
<dbReference type="SUPFAM" id="SSF46689">
    <property type="entry name" value="Homeodomain-like"/>
    <property type="match status" value="1"/>
</dbReference>
<dbReference type="InterPro" id="IPR006447">
    <property type="entry name" value="Myb_dom_plants"/>
</dbReference>
<dbReference type="Pfam" id="PF00072">
    <property type="entry name" value="Response_reg"/>
    <property type="match status" value="1"/>
</dbReference>
<dbReference type="InterPro" id="IPR001789">
    <property type="entry name" value="Sig_transdc_resp-reg_receiver"/>
</dbReference>
<dbReference type="GO" id="GO:0005634">
    <property type="term" value="C:nucleus"/>
    <property type="evidence" value="ECO:0007669"/>
    <property type="project" value="UniProtKB-SubCell"/>
</dbReference>
<dbReference type="GO" id="GO:0009736">
    <property type="term" value="P:cytokinin-activated signaling pathway"/>
    <property type="evidence" value="ECO:0007669"/>
    <property type="project" value="InterPro"/>
</dbReference>
<gene>
    <name evidence="9" type="ORF">H0E87_021874</name>
</gene>
<proteinExistence type="predicted"/>
<feature type="region of interest" description="Disordered" evidence="7">
    <location>
        <begin position="180"/>
        <end position="213"/>
    </location>
</feature>
<name>A0A8T2XKB0_POPDE</name>
<dbReference type="SUPFAM" id="SSF52172">
    <property type="entry name" value="CheY-like"/>
    <property type="match status" value="1"/>
</dbReference>
<keyword evidence="10" id="KW-1185">Reference proteome</keyword>
<keyword evidence="2" id="KW-0902">Two-component regulatory system</keyword>
<dbReference type="FunFam" id="1.10.10.60:FF:000007">
    <property type="entry name" value="Two-component response regulator"/>
    <property type="match status" value="1"/>
</dbReference>
<dbReference type="Proteomes" id="UP000807159">
    <property type="component" value="Chromosome 12"/>
</dbReference>
<dbReference type="Gene3D" id="3.40.50.2300">
    <property type="match status" value="1"/>
</dbReference>
<evidence type="ECO:0000313" key="9">
    <source>
        <dbReference type="EMBL" id="KAH8492477.1"/>
    </source>
</evidence>
<accession>A0A8T2XKB0</accession>
<evidence type="ECO:0000313" key="10">
    <source>
        <dbReference type="Proteomes" id="UP000807159"/>
    </source>
</evidence>
<dbReference type="PROSITE" id="PS50110">
    <property type="entry name" value="RESPONSE_REGULATORY"/>
    <property type="match status" value="1"/>
</dbReference>
<dbReference type="EMBL" id="JACEGQ020000012">
    <property type="protein sequence ID" value="KAH8492477.1"/>
    <property type="molecule type" value="Genomic_DNA"/>
</dbReference>
<evidence type="ECO:0000256" key="3">
    <source>
        <dbReference type="ARBA" id="ARBA00023015"/>
    </source>
</evidence>
<dbReference type="PANTHER" id="PTHR43874">
    <property type="entry name" value="TWO-COMPONENT RESPONSE REGULATOR"/>
    <property type="match status" value="1"/>
</dbReference>
<comment type="subcellular location">
    <subcellularLocation>
        <location evidence="1">Nucleus</location>
    </subcellularLocation>
</comment>
<dbReference type="NCBIfam" id="TIGR01557">
    <property type="entry name" value="myb_SHAQKYF"/>
    <property type="match status" value="1"/>
</dbReference>
<dbReference type="Gene3D" id="1.10.10.60">
    <property type="entry name" value="Homeodomain-like"/>
    <property type="match status" value="1"/>
</dbReference>
<dbReference type="PANTHER" id="PTHR43874:SF19">
    <property type="entry name" value="RESPONSE REGULATOR 23-RELATED"/>
    <property type="match status" value="1"/>
</dbReference>
<evidence type="ECO:0000256" key="1">
    <source>
        <dbReference type="ARBA" id="ARBA00004123"/>
    </source>
</evidence>
<evidence type="ECO:0000259" key="8">
    <source>
        <dbReference type="PROSITE" id="PS50110"/>
    </source>
</evidence>
<sequence length="657" mass="71666">MASTQSSIALSSSLSKIHILIVDDDSTSLSVVSATLKTVSYKDNRNLELTVVTVKKPFDALSILRLKKGLFDLVVSDLHMPEMNGMELQKQVEEEFKLPVIIMSTDESKNVMLRSLEGGAAFYIVKPVNKDDLKNVWHYAVAIKTGISLSIKEIEGSRESSSSTLVERLSLEDVNSATSINDEERYRKNGTKEERKSTKEDQEVDSQPASKKRKVVWTNSLHNRFLLALNHIGLDKAVPKTILQCMSVRGLSRENIASHLQKYRIFLKKVAERGGCSSKNLSGRDDLRTNFAPSQPFMMLTNVQQEYSQRATRASIQPGLGGNTIPALGGSSFRNLHSANQQAPSNNSILQSPYGQSRLFGNANSANQANQIRSGLESNYSIGENMPSHGGVIPNGLTHGTRPMQMYHPQNQARPYLQNFGSPPLINRFGAVGIQATNYGSGVGDIGIINNSLNTNNNYAGIRVTTDGRLIGSGQMQLNTNELSNGFSDGGHPCLMNWARNGNMNDASIGFTIASENYVAHRGSFSAGFEGANQFFPPTPFTSVYRGNSTPMLLPPPPPQHQLGLGNGGQNDYVFGLMNNSPPILGGNSNQQPQIGQGEPNVSDMLLEPTNNPPAYQLPQGVAQMSTPLHELLTPDFLNSLHIDDNTPRNEQPSSQA</sequence>
<feature type="domain" description="Response regulatory" evidence="8">
    <location>
        <begin position="18"/>
        <end position="141"/>
    </location>
</feature>
<dbReference type="InterPro" id="IPR009057">
    <property type="entry name" value="Homeodomain-like_sf"/>
</dbReference>
<feature type="modified residue" description="4-aspartylphosphate" evidence="6">
    <location>
        <position position="77"/>
    </location>
</feature>
<protein>
    <recommendedName>
        <fullName evidence="8">Response regulatory domain-containing protein</fullName>
    </recommendedName>
</protein>